<evidence type="ECO:0000256" key="2">
    <source>
        <dbReference type="ARBA" id="ARBA00023117"/>
    </source>
</evidence>
<evidence type="ECO:0000259" key="7">
    <source>
        <dbReference type="PROSITE" id="PS50014"/>
    </source>
</evidence>
<comment type="caution">
    <text evidence="9">The sequence shown here is derived from an EMBL/GenBank/DDBJ whole genome shotgun (WGS) entry which is preliminary data.</text>
</comment>
<dbReference type="InterPro" id="IPR036427">
    <property type="entry name" value="Bromodomain-like_sf"/>
</dbReference>
<evidence type="ECO:0000256" key="1">
    <source>
        <dbReference type="ARBA" id="ARBA00023015"/>
    </source>
</evidence>
<keyword evidence="3" id="KW-0238">DNA-binding</keyword>
<name>A0A9J6AVT0_SOLCO</name>
<evidence type="ECO:0000256" key="3">
    <source>
        <dbReference type="ARBA" id="ARBA00023125"/>
    </source>
</evidence>
<reference evidence="9 10" key="1">
    <citation type="submission" date="2020-09" db="EMBL/GenBank/DDBJ databases">
        <title>De no assembly of potato wild relative species, Solanum commersonii.</title>
        <authorList>
            <person name="Cho K."/>
        </authorList>
    </citation>
    <scope>NUCLEOTIDE SEQUENCE [LARGE SCALE GENOMIC DNA]</scope>
    <source>
        <strain evidence="9">LZ3.2</strain>
        <tissue evidence="9">Leaf</tissue>
    </source>
</reference>
<dbReference type="Pfam" id="PF02365">
    <property type="entry name" value="NAM"/>
    <property type="match status" value="1"/>
</dbReference>
<dbReference type="InterPro" id="IPR036093">
    <property type="entry name" value="NAC_dom_sf"/>
</dbReference>
<evidence type="ECO:0000256" key="6">
    <source>
        <dbReference type="PROSITE-ProRule" id="PRU00035"/>
    </source>
</evidence>
<protein>
    <submittedName>
        <fullName evidence="9">Uncharacterized protein</fullName>
    </submittedName>
</protein>
<keyword evidence="10" id="KW-1185">Reference proteome</keyword>
<keyword evidence="4" id="KW-0804">Transcription</keyword>
<dbReference type="CDD" id="cd04369">
    <property type="entry name" value="Bromodomain"/>
    <property type="match status" value="1"/>
</dbReference>
<dbReference type="GO" id="GO:0003677">
    <property type="term" value="F:DNA binding"/>
    <property type="evidence" value="ECO:0007669"/>
    <property type="project" value="UniProtKB-KW"/>
</dbReference>
<proteinExistence type="predicted"/>
<dbReference type="InterPro" id="IPR001487">
    <property type="entry name" value="Bromodomain"/>
</dbReference>
<dbReference type="Gene3D" id="1.20.920.10">
    <property type="entry name" value="Bromodomain-like"/>
    <property type="match status" value="1"/>
</dbReference>
<evidence type="ECO:0000313" key="9">
    <source>
        <dbReference type="EMBL" id="KAG5628548.1"/>
    </source>
</evidence>
<sequence length="414" mass="48508">MEKLQVQDDLLLACSVRRHGLDKWEMVAAEFSKAIFHFRRCVLNISPVECQIKYESLKKRFKNLYQMNFNEEIDDESAFVKLMADVLIETYKNVLRKELKLFDPSIELEAEKRIADEEKGDDASNDKMDNIDQDFIGVLDVLRSHKYCCLFESRLSCQENDPDFRYIKQIKQHMDLQIIQNKLEQGVYSNMKFASFFRDLLLMFNNAIVYYPKDTLQYSTAFELRAIVREMGKKLLFHRKIVIALPANKPWQIFEGAKSYTRYFITPQKKKNLKWKRVARTVGKGTWKPQGNGKEVFDKKGRLMGYVKSLKYTYDERDNKNANGEWLVTEYSLYDGYLGAKEIKNKGHVICKIKKKRKSTSDENMNDVEELIDSSLQLEDYIIVEGDDVGDEVLSIMDKEDDDDLNVECLEGHP</sequence>
<feature type="domain" description="NAC" evidence="8">
    <location>
        <begin position="204"/>
        <end position="356"/>
    </location>
</feature>
<dbReference type="GO" id="GO:0006355">
    <property type="term" value="P:regulation of DNA-templated transcription"/>
    <property type="evidence" value="ECO:0007669"/>
    <property type="project" value="InterPro"/>
</dbReference>
<dbReference type="SUPFAM" id="SSF47370">
    <property type="entry name" value="Bromodomain"/>
    <property type="match status" value="1"/>
</dbReference>
<keyword evidence="1" id="KW-0805">Transcription regulation</keyword>
<dbReference type="Pfam" id="PF00439">
    <property type="entry name" value="Bromodomain"/>
    <property type="match status" value="1"/>
</dbReference>
<dbReference type="InterPro" id="IPR003441">
    <property type="entry name" value="NAC-dom"/>
</dbReference>
<dbReference type="PANTHER" id="PTHR37888">
    <property type="entry name" value="DNA-BINDING BROMODOMAIN-CONTAINING PROTEIN"/>
    <property type="match status" value="1"/>
</dbReference>
<dbReference type="OrthoDB" id="1282201at2759"/>
<evidence type="ECO:0000259" key="8">
    <source>
        <dbReference type="PROSITE" id="PS51005"/>
    </source>
</evidence>
<dbReference type="EMBL" id="JACXVP010000001">
    <property type="protein sequence ID" value="KAG5628548.1"/>
    <property type="molecule type" value="Genomic_DNA"/>
</dbReference>
<accession>A0A9J6AVT0</accession>
<evidence type="ECO:0000256" key="4">
    <source>
        <dbReference type="ARBA" id="ARBA00023163"/>
    </source>
</evidence>
<keyword evidence="5" id="KW-0539">Nucleus</keyword>
<dbReference type="PROSITE" id="PS51005">
    <property type="entry name" value="NAC"/>
    <property type="match status" value="1"/>
</dbReference>
<evidence type="ECO:0000256" key="5">
    <source>
        <dbReference type="ARBA" id="ARBA00023242"/>
    </source>
</evidence>
<gene>
    <name evidence="9" type="ORF">H5410_000265</name>
</gene>
<dbReference type="SMART" id="SM00297">
    <property type="entry name" value="BROMO"/>
    <property type="match status" value="1"/>
</dbReference>
<keyword evidence="2 6" id="KW-0103">Bromodomain</keyword>
<dbReference type="SUPFAM" id="SSF101941">
    <property type="entry name" value="NAC domain"/>
    <property type="match status" value="1"/>
</dbReference>
<feature type="domain" description="Bromo" evidence="7">
    <location>
        <begin position="166"/>
        <end position="218"/>
    </location>
</feature>
<dbReference type="PROSITE" id="PS50014">
    <property type="entry name" value="BROMODOMAIN_2"/>
    <property type="match status" value="1"/>
</dbReference>
<evidence type="ECO:0000313" key="10">
    <source>
        <dbReference type="Proteomes" id="UP000824120"/>
    </source>
</evidence>
<dbReference type="Gene3D" id="2.170.150.80">
    <property type="entry name" value="NAC domain"/>
    <property type="match status" value="1"/>
</dbReference>
<dbReference type="AlphaFoldDB" id="A0A9J6AVT0"/>
<dbReference type="Proteomes" id="UP000824120">
    <property type="component" value="Chromosome 1"/>
</dbReference>
<dbReference type="PANTHER" id="PTHR37888:SF11">
    <property type="entry name" value="DNA-BINDING BROMODOMAIN-CONTAINING PROTEIN"/>
    <property type="match status" value="1"/>
</dbReference>
<organism evidence="9 10">
    <name type="scientific">Solanum commersonii</name>
    <name type="common">Commerson's wild potato</name>
    <name type="synonym">Commerson's nightshade</name>
    <dbReference type="NCBI Taxonomy" id="4109"/>
    <lineage>
        <taxon>Eukaryota</taxon>
        <taxon>Viridiplantae</taxon>
        <taxon>Streptophyta</taxon>
        <taxon>Embryophyta</taxon>
        <taxon>Tracheophyta</taxon>
        <taxon>Spermatophyta</taxon>
        <taxon>Magnoliopsida</taxon>
        <taxon>eudicotyledons</taxon>
        <taxon>Gunneridae</taxon>
        <taxon>Pentapetalae</taxon>
        <taxon>asterids</taxon>
        <taxon>lamiids</taxon>
        <taxon>Solanales</taxon>
        <taxon>Solanaceae</taxon>
        <taxon>Solanoideae</taxon>
        <taxon>Solaneae</taxon>
        <taxon>Solanum</taxon>
    </lineage>
</organism>